<proteinExistence type="predicted"/>
<reference evidence="1 2" key="1">
    <citation type="journal article" date="2022" name="Plant J.">
        <title>Chromosome-level genome of Camellia lanceoleosa provides a valuable resource for understanding genome evolution and self-incompatibility.</title>
        <authorList>
            <person name="Gong W."/>
            <person name="Xiao S."/>
            <person name="Wang L."/>
            <person name="Liao Z."/>
            <person name="Chang Y."/>
            <person name="Mo W."/>
            <person name="Hu G."/>
            <person name="Li W."/>
            <person name="Zhao G."/>
            <person name="Zhu H."/>
            <person name="Hu X."/>
            <person name="Ji K."/>
            <person name="Xiang X."/>
            <person name="Song Q."/>
            <person name="Yuan D."/>
            <person name="Jin S."/>
            <person name="Zhang L."/>
        </authorList>
    </citation>
    <scope>NUCLEOTIDE SEQUENCE [LARGE SCALE GENOMIC DNA]</scope>
    <source>
        <strain evidence="1">SQ_2022a</strain>
    </source>
</reference>
<organism evidence="1 2">
    <name type="scientific">Camellia lanceoleosa</name>
    <dbReference type="NCBI Taxonomy" id="1840588"/>
    <lineage>
        <taxon>Eukaryota</taxon>
        <taxon>Viridiplantae</taxon>
        <taxon>Streptophyta</taxon>
        <taxon>Embryophyta</taxon>
        <taxon>Tracheophyta</taxon>
        <taxon>Spermatophyta</taxon>
        <taxon>Magnoliopsida</taxon>
        <taxon>eudicotyledons</taxon>
        <taxon>Gunneridae</taxon>
        <taxon>Pentapetalae</taxon>
        <taxon>asterids</taxon>
        <taxon>Ericales</taxon>
        <taxon>Theaceae</taxon>
        <taxon>Camellia</taxon>
    </lineage>
</organism>
<dbReference type="EMBL" id="CM045770">
    <property type="protein sequence ID" value="KAI7993154.1"/>
    <property type="molecule type" value="Genomic_DNA"/>
</dbReference>
<gene>
    <name evidence="1" type="ORF">LOK49_LG12G02323</name>
</gene>
<keyword evidence="2" id="KW-1185">Reference proteome</keyword>
<evidence type="ECO:0000313" key="1">
    <source>
        <dbReference type="EMBL" id="KAI7993154.1"/>
    </source>
</evidence>
<evidence type="ECO:0000313" key="2">
    <source>
        <dbReference type="Proteomes" id="UP001060215"/>
    </source>
</evidence>
<dbReference type="Proteomes" id="UP001060215">
    <property type="component" value="Chromosome 13"/>
</dbReference>
<sequence length="66" mass="6517">MEATTTMEVEAAVVRNDGGGGGEDVGGGRGEDVGGTGSNGESGRRCQLRSSAMKTVEPAVVGNGFT</sequence>
<comment type="caution">
    <text evidence="1">The sequence shown here is derived from an EMBL/GenBank/DDBJ whole genome shotgun (WGS) entry which is preliminary data.</text>
</comment>
<protein>
    <submittedName>
        <fullName evidence="1">Uncharacterized protein</fullName>
    </submittedName>
</protein>
<accession>A0ACC0FXJ0</accession>
<name>A0ACC0FXJ0_9ERIC</name>